<reference evidence="1 2" key="1">
    <citation type="journal article" date="2014" name="Genome Biol. Evol.">
        <title>The secreted proteins of Achlya hypogyna and Thraustotheca clavata identify the ancestral oomycete secretome and reveal gene acquisitions by horizontal gene transfer.</title>
        <authorList>
            <person name="Misner I."/>
            <person name="Blouin N."/>
            <person name="Leonard G."/>
            <person name="Richards T.A."/>
            <person name="Lane C.E."/>
        </authorList>
    </citation>
    <scope>NUCLEOTIDE SEQUENCE [LARGE SCALE GENOMIC DNA]</scope>
    <source>
        <strain evidence="1 2">ATCC 48635</strain>
    </source>
</reference>
<dbReference type="Proteomes" id="UP000243579">
    <property type="component" value="Unassembled WGS sequence"/>
</dbReference>
<gene>
    <name evidence="1" type="ORF">ACHHYP_02918</name>
</gene>
<evidence type="ECO:0000313" key="1">
    <source>
        <dbReference type="EMBL" id="OQR93114.1"/>
    </source>
</evidence>
<organism evidence="1 2">
    <name type="scientific">Achlya hypogyna</name>
    <name type="common">Oomycete</name>
    <name type="synonym">Protoachlya hypogyna</name>
    <dbReference type="NCBI Taxonomy" id="1202772"/>
    <lineage>
        <taxon>Eukaryota</taxon>
        <taxon>Sar</taxon>
        <taxon>Stramenopiles</taxon>
        <taxon>Oomycota</taxon>
        <taxon>Saprolegniomycetes</taxon>
        <taxon>Saprolegniales</taxon>
        <taxon>Achlyaceae</taxon>
        <taxon>Achlya</taxon>
    </lineage>
</organism>
<evidence type="ECO:0000313" key="2">
    <source>
        <dbReference type="Proteomes" id="UP000243579"/>
    </source>
</evidence>
<dbReference type="EMBL" id="JNBR01000429">
    <property type="protein sequence ID" value="OQR93114.1"/>
    <property type="molecule type" value="Genomic_DNA"/>
</dbReference>
<name>A0A1V9Z533_ACHHY</name>
<comment type="caution">
    <text evidence="1">The sequence shown here is derived from an EMBL/GenBank/DDBJ whole genome shotgun (WGS) entry which is preliminary data.</text>
</comment>
<accession>A0A1V9Z533</accession>
<protein>
    <submittedName>
        <fullName evidence="1">Uncharacterized protein</fullName>
    </submittedName>
</protein>
<proteinExistence type="predicted"/>
<dbReference type="AlphaFoldDB" id="A0A1V9Z533"/>
<sequence length="165" mass="18639">MLEEAFARLQRCRADLPLKDQLHVVYILYHTLEQDSSIALTAVFEQNFDLLCDWAETAKEGSKTNSQCNEIMSVLVRFLELHLPEGCKAKRVRIKRLKRGSAKAPVAPSAYDSIHIAESPNDPRFVCFWKTGKIAFRGASRKAIMDQVTSHGIDVSQYQLKPSTS</sequence>
<keyword evidence="2" id="KW-1185">Reference proteome</keyword>